<dbReference type="EMBL" id="CP036287">
    <property type="protein sequence ID" value="QDU69884.1"/>
    <property type="molecule type" value="Genomic_DNA"/>
</dbReference>
<dbReference type="Proteomes" id="UP000316921">
    <property type="component" value="Chromosome"/>
</dbReference>
<feature type="transmembrane region" description="Helical" evidence="1">
    <location>
        <begin position="204"/>
        <end position="229"/>
    </location>
</feature>
<organism evidence="2 3">
    <name type="scientific">Engelhardtia mirabilis</name>
    <dbReference type="NCBI Taxonomy" id="2528011"/>
    <lineage>
        <taxon>Bacteria</taxon>
        <taxon>Pseudomonadati</taxon>
        <taxon>Planctomycetota</taxon>
        <taxon>Planctomycetia</taxon>
        <taxon>Planctomycetia incertae sedis</taxon>
        <taxon>Engelhardtia</taxon>
    </lineage>
</organism>
<feature type="transmembrane region" description="Helical" evidence="1">
    <location>
        <begin position="77"/>
        <end position="97"/>
    </location>
</feature>
<feature type="transmembrane region" description="Helical" evidence="1">
    <location>
        <begin position="283"/>
        <end position="301"/>
    </location>
</feature>
<feature type="transmembrane region" description="Helical" evidence="1">
    <location>
        <begin position="249"/>
        <end position="271"/>
    </location>
</feature>
<keyword evidence="1" id="KW-0472">Membrane</keyword>
<accession>A0A518BSE1</accession>
<feature type="transmembrane region" description="Helical" evidence="1">
    <location>
        <begin position="12"/>
        <end position="31"/>
    </location>
</feature>
<proteinExistence type="predicted"/>
<name>A0A518BSE1_9BACT</name>
<keyword evidence="1" id="KW-0812">Transmembrane</keyword>
<feature type="transmembrane region" description="Helical" evidence="1">
    <location>
        <begin position="109"/>
        <end position="127"/>
    </location>
</feature>
<evidence type="ECO:0000313" key="2">
    <source>
        <dbReference type="EMBL" id="QDU69884.1"/>
    </source>
</evidence>
<keyword evidence="1" id="KW-1133">Transmembrane helix</keyword>
<evidence type="ECO:0000313" key="3">
    <source>
        <dbReference type="Proteomes" id="UP000316921"/>
    </source>
</evidence>
<evidence type="ECO:0000256" key="1">
    <source>
        <dbReference type="SAM" id="Phobius"/>
    </source>
</evidence>
<evidence type="ECO:0008006" key="4">
    <source>
        <dbReference type="Google" id="ProtNLM"/>
    </source>
</evidence>
<gene>
    <name evidence="2" type="ORF">Pla133_50070</name>
</gene>
<protein>
    <recommendedName>
        <fullName evidence="4">Glycosyltransferase RgtA/B/C/D-like domain-containing protein</fullName>
    </recommendedName>
</protein>
<dbReference type="PROSITE" id="PS51257">
    <property type="entry name" value="PROKAR_LIPOPROTEIN"/>
    <property type="match status" value="1"/>
</dbReference>
<sequence>MTAQPDRPFTVRDASIAVALGLGCALGAAWLHQGWLLGDAAALLEKLRPLRGPHELGSHALYLPLGRLLGSVAQLEAYHALAALGWLSAGVIAASVFSSARLLGVGARAGSAAALLAVASPGIAFHTTVIEVHALHAAHVAAGLTLILAVDSRRPRAVLATASLVAGTLILTHRSGVLCAAPLTLLAWGRAGAAKPRAAGLRSLILSATAVGGGALLGVALDQALHVIFGGPDWFQARELLAREQTGPSLALVLKEAVLPFGVLLPLGLVGSLWPRRSTVTSAWLLVGILVHPAAVVLFGVPTRGGYVSPAIVFAAIAAARALDGLRGRVVVLVLLLLAAQGWLGLRAIDTVEARTKRRAAEQRLELARALLPDGGLMVTADLGYQLVTGRLPGIREFNLGHELGRAIAAGTSPSDFDAAATAPLIDLIRDSDKRVVWVRDWAADPAIRTAVAPYMVPIEEALRREFGGRDVNADGVDAVVLRP</sequence>
<keyword evidence="3" id="KW-1185">Reference proteome</keyword>
<dbReference type="AlphaFoldDB" id="A0A518BSE1"/>
<reference evidence="2 3" key="1">
    <citation type="submission" date="2019-02" db="EMBL/GenBank/DDBJ databases">
        <title>Deep-cultivation of Planctomycetes and their phenomic and genomic characterization uncovers novel biology.</title>
        <authorList>
            <person name="Wiegand S."/>
            <person name="Jogler M."/>
            <person name="Boedeker C."/>
            <person name="Pinto D."/>
            <person name="Vollmers J."/>
            <person name="Rivas-Marin E."/>
            <person name="Kohn T."/>
            <person name="Peeters S.H."/>
            <person name="Heuer A."/>
            <person name="Rast P."/>
            <person name="Oberbeckmann S."/>
            <person name="Bunk B."/>
            <person name="Jeske O."/>
            <person name="Meyerdierks A."/>
            <person name="Storesund J.E."/>
            <person name="Kallscheuer N."/>
            <person name="Luecker S."/>
            <person name="Lage O.M."/>
            <person name="Pohl T."/>
            <person name="Merkel B.J."/>
            <person name="Hornburger P."/>
            <person name="Mueller R.-W."/>
            <person name="Bruemmer F."/>
            <person name="Labrenz M."/>
            <person name="Spormann A.M."/>
            <person name="Op den Camp H."/>
            <person name="Overmann J."/>
            <person name="Amann R."/>
            <person name="Jetten M.S.M."/>
            <person name="Mascher T."/>
            <person name="Medema M.H."/>
            <person name="Devos D.P."/>
            <person name="Kaster A.-K."/>
            <person name="Ovreas L."/>
            <person name="Rohde M."/>
            <person name="Galperin M.Y."/>
            <person name="Jogler C."/>
        </authorList>
    </citation>
    <scope>NUCLEOTIDE SEQUENCE [LARGE SCALE GENOMIC DNA]</scope>
    <source>
        <strain evidence="2 3">Pla133</strain>
    </source>
</reference>
<dbReference type="RefSeq" id="WP_145070207.1">
    <property type="nucleotide sequence ID" value="NZ_CP036287.1"/>
</dbReference>
<feature type="transmembrane region" description="Helical" evidence="1">
    <location>
        <begin position="330"/>
        <end position="349"/>
    </location>
</feature>
<dbReference type="KEGG" id="pbap:Pla133_50070"/>